<dbReference type="Gene3D" id="1.10.260.40">
    <property type="entry name" value="lambda repressor-like DNA-binding domains"/>
    <property type="match status" value="1"/>
</dbReference>
<dbReference type="InterPro" id="IPR000843">
    <property type="entry name" value="HTH_LacI"/>
</dbReference>
<dbReference type="InterPro" id="IPR046335">
    <property type="entry name" value="LacI/GalR-like_sensor"/>
</dbReference>
<keyword evidence="1" id="KW-0805">Transcription regulation</keyword>
<dbReference type="Pfam" id="PF00356">
    <property type="entry name" value="LacI"/>
    <property type="match status" value="1"/>
</dbReference>
<sequence>MTTKAPQLSRRATSYDVAVAAGVAQSTVSRCFQADSNISEGTRAHVRAVAEKLGYTPNALARSLITRRSQTVGVIITRYTLRNSPNLLYSLSEALGEVKQRLILLAVEDDESAHSILDSALEYPLDGLISCANMRAQDVKRFVDHHVPVLFFNRHPPAGRVDCISTDQLRGAGDMAAALVQAGYRNFLCVGGPEHAPVSQERTRGFNQQLRREGIPPAEVLATDFSYDRGRTVFLEAMRAGARPDCVFCANDQLAFGVIDACRYELGLRVPEDIAVAGFDDIPEAERPSYSLTTVRQPTTHMARQAIQLLVQRIAHPSRSAQHTAIRGELVSRSSAPIAR</sequence>
<dbReference type="OrthoDB" id="269117at2"/>
<gene>
    <name evidence="5" type="ORF">CEY11_17795</name>
</gene>
<reference evidence="6" key="1">
    <citation type="submission" date="2017-06" db="EMBL/GenBank/DDBJ databases">
        <title>Herbaspirillum phytohormonus sp. nov., isolated from the root nodule of Robinia pseudoacacia in lead-zinc mine.</title>
        <authorList>
            <person name="Fan M."/>
            <person name="Lin Y."/>
        </authorList>
    </citation>
    <scope>NUCLEOTIDE SEQUENCE [LARGE SCALE GENOMIC DNA]</scope>
    <source>
        <strain evidence="6">SC-089</strain>
    </source>
</reference>
<evidence type="ECO:0000313" key="5">
    <source>
        <dbReference type="EMBL" id="OWT56754.1"/>
    </source>
</evidence>
<dbReference type="RefSeq" id="WP_088604761.1">
    <property type="nucleotide sequence ID" value="NZ_NJIH01000010.1"/>
</dbReference>
<dbReference type="InterPro" id="IPR010982">
    <property type="entry name" value="Lambda_DNA-bd_dom_sf"/>
</dbReference>
<dbReference type="SMART" id="SM00354">
    <property type="entry name" value="HTH_LACI"/>
    <property type="match status" value="1"/>
</dbReference>
<dbReference type="Proteomes" id="UP000214603">
    <property type="component" value="Unassembled WGS sequence"/>
</dbReference>
<dbReference type="SUPFAM" id="SSF47413">
    <property type="entry name" value="lambda repressor-like DNA-binding domains"/>
    <property type="match status" value="1"/>
</dbReference>
<dbReference type="GO" id="GO:0003700">
    <property type="term" value="F:DNA-binding transcription factor activity"/>
    <property type="evidence" value="ECO:0007669"/>
    <property type="project" value="TreeGrafter"/>
</dbReference>
<dbReference type="CDD" id="cd01392">
    <property type="entry name" value="HTH_LacI"/>
    <property type="match status" value="1"/>
</dbReference>
<proteinExistence type="predicted"/>
<dbReference type="Pfam" id="PF13377">
    <property type="entry name" value="Peripla_BP_3"/>
    <property type="match status" value="1"/>
</dbReference>
<name>A0A225M5Y5_9BURK</name>
<dbReference type="AlphaFoldDB" id="A0A225M5Y5"/>
<organism evidence="5 6">
    <name type="scientific">Candidimonas nitroreducens</name>
    <dbReference type="NCBI Taxonomy" id="683354"/>
    <lineage>
        <taxon>Bacteria</taxon>
        <taxon>Pseudomonadati</taxon>
        <taxon>Pseudomonadota</taxon>
        <taxon>Betaproteobacteria</taxon>
        <taxon>Burkholderiales</taxon>
        <taxon>Alcaligenaceae</taxon>
        <taxon>Candidimonas</taxon>
    </lineage>
</organism>
<dbReference type="PANTHER" id="PTHR30146:SF109">
    <property type="entry name" value="HTH-TYPE TRANSCRIPTIONAL REGULATOR GALS"/>
    <property type="match status" value="1"/>
</dbReference>
<evidence type="ECO:0000256" key="1">
    <source>
        <dbReference type="ARBA" id="ARBA00023015"/>
    </source>
</evidence>
<comment type="caution">
    <text evidence="5">The sequence shown here is derived from an EMBL/GenBank/DDBJ whole genome shotgun (WGS) entry which is preliminary data.</text>
</comment>
<evidence type="ECO:0000256" key="2">
    <source>
        <dbReference type="ARBA" id="ARBA00023125"/>
    </source>
</evidence>
<keyword evidence="3" id="KW-0804">Transcription</keyword>
<dbReference type="PROSITE" id="PS50932">
    <property type="entry name" value="HTH_LACI_2"/>
    <property type="match status" value="1"/>
</dbReference>
<evidence type="ECO:0000259" key="4">
    <source>
        <dbReference type="PROSITE" id="PS50932"/>
    </source>
</evidence>
<dbReference type="PANTHER" id="PTHR30146">
    <property type="entry name" value="LACI-RELATED TRANSCRIPTIONAL REPRESSOR"/>
    <property type="match status" value="1"/>
</dbReference>
<dbReference type="SUPFAM" id="SSF53822">
    <property type="entry name" value="Periplasmic binding protein-like I"/>
    <property type="match status" value="1"/>
</dbReference>
<keyword evidence="6" id="KW-1185">Reference proteome</keyword>
<dbReference type="CDD" id="cd06278">
    <property type="entry name" value="PBP1_LacI-like"/>
    <property type="match status" value="1"/>
</dbReference>
<dbReference type="GO" id="GO:0000976">
    <property type="term" value="F:transcription cis-regulatory region binding"/>
    <property type="evidence" value="ECO:0007669"/>
    <property type="project" value="TreeGrafter"/>
</dbReference>
<evidence type="ECO:0000256" key="3">
    <source>
        <dbReference type="ARBA" id="ARBA00023163"/>
    </source>
</evidence>
<keyword evidence="2" id="KW-0238">DNA-binding</keyword>
<feature type="domain" description="HTH lacI-type" evidence="4">
    <location>
        <begin position="12"/>
        <end position="66"/>
    </location>
</feature>
<dbReference type="Gene3D" id="3.40.50.2300">
    <property type="match status" value="2"/>
</dbReference>
<evidence type="ECO:0000313" key="6">
    <source>
        <dbReference type="Proteomes" id="UP000214603"/>
    </source>
</evidence>
<accession>A0A225M5Y5</accession>
<dbReference type="EMBL" id="NJIH01000010">
    <property type="protein sequence ID" value="OWT56754.1"/>
    <property type="molecule type" value="Genomic_DNA"/>
</dbReference>
<protein>
    <submittedName>
        <fullName evidence="5">LacI family transcriptional regulator</fullName>
    </submittedName>
</protein>
<dbReference type="InterPro" id="IPR028082">
    <property type="entry name" value="Peripla_BP_I"/>
</dbReference>